<evidence type="ECO:0000313" key="3">
    <source>
        <dbReference type="EMBL" id="SBT19073.1"/>
    </source>
</evidence>
<keyword evidence="1" id="KW-0472">Membrane</keyword>
<reference evidence="3 6" key="1">
    <citation type="submission" date="2016-06" db="EMBL/GenBank/DDBJ databases">
        <authorList>
            <person name="Kjaerup R.B."/>
            <person name="Dalgaard T.S."/>
            <person name="Juul-Madsen H.R."/>
        </authorList>
    </citation>
    <scope>NUCLEOTIDE SEQUENCE [LARGE SCALE GENOMIC DNA]</scope>
    <source>
        <strain evidence="3 6">CECT 5115</strain>
    </source>
</reference>
<sequence length="327" mass="37516">MERSVLLDLLRITAIVLVFVAHFGQLLDTQAGTFFGIKNFYYVSLGGVGVTLFLVLSGVLAGLMDMQRPIFYPTYLFKKVLRIYPLYWMTIPLSMLGYVLNGLMMDGTWMTLFPNGFVQDISGSLTGFYALMGLWGGPYNPPSWFIALIMTLYIVFPLMAYFMRRASNITLLSLLIISLLSRWYVGQYGVPFVPSNWFDDIENWAYQLYGFMPGRPADWFVLCRLFEFGLGVWLALTLTPKVWAIFNDLPLWLKRSISVLSDLSFPLFLLHYPFLFLAVWLSELGMNVSVAIVILIALLLLMALYVQKIDNKMPRKTWLAGMNRKRN</sequence>
<dbReference type="EMBL" id="FLRA01000024">
    <property type="protein sequence ID" value="SBT19073.1"/>
    <property type="molecule type" value="Genomic_DNA"/>
</dbReference>
<feature type="transmembrane region" description="Helical" evidence="1">
    <location>
        <begin position="169"/>
        <end position="185"/>
    </location>
</feature>
<evidence type="ECO:0000259" key="2">
    <source>
        <dbReference type="Pfam" id="PF01757"/>
    </source>
</evidence>
<dbReference type="Proteomes" id="UP000092840">
    <property type="component" value="Unassembled WGS sequence"/>
</dbReference>
<evidence type="ECO:0000313" key="5">
    <source>
        <dbReference type="Proteomes" id="UP000092840"/>
    </source>
</evidence>
<accession>A0A1C3JV55</accession>
<keyword evidence="1" id="KW-0812">Transmembrane</keyword>
<evidence type="ECO:0000313" key="4">
    <source>
        <dbReference type="EMBL" id="SBT20852.1"/>
    </source>
</evidence>
<keyword evidence="3" id="KW-0012">Acyltransferase</keyword>
<feature type="transmembrane region" description="Helical" evidence="1">
    <location>
        <begin position="84"/>
        <end position="104"/>
    </location>
</feature>
<dbReference type="Proteomes" id="UP000092871">
    <property type="component" value="Unassembled WGS sequence"/>
</dbReference>
<feature type="transmembrane region" description="Helical" evidence="1">
    <location>
        <begin position="219"/>
        <end position="238"/>
    </location>
</feature>
<protein>
    <submittedName>
        <fullName evidence="3">Acyltransferase family protein</fullName>
    </submittedName>
</protein>
<gene>
    <name evidence="3" type="ORF">MGA5115_03234</name>
    <name evidence="4" type="ORF">MGA5116_01439</name>
</gene>
<dbReference type="RefSeq" id="WP_067038333.1">
    <property type="nucleotide sequence ID" value="NZ_FLRA01000024.1"/>
</dbReference>
<evidence type="ECO:0000313" key="6">
    <source>
        <dbReference type="Proteomes" id="UP000092871"/>
    </source>
</evidence>
<feature type="transmembrane region" description="Helical" evidence="1">
    <location>
        <begin position="259"/>
        <end position="282"/>
    </location>
</feature>
<keyword evidence="3" id="KW-0808">Transferase</keyword>
<reference evidence="4 5" key="2">
    <citation type="submission" date="2016-06" db="EMBL/GenBank/DDBJ databases">
        <authorList>
            <person name="Rodrigo-Torres L."/>
            <person name="Arahal D.R."/>
        </authorList>
    </citation>
    <scope>NUCLEOTIDE SEQUENCE [LARGE SCALE GENOMIC DNA]</scope>
    <source>
        <strain evidence="4 5">CECT 5116</strain>
    </source>
</reference>
<feature type="transmembrane region" description="Helical" evidence="1">
    <location>
        <begin position="144"/>
        <end position="162"/>
    </location>
</feature>
<dbReference type="AlphaFoldDB" id="A0A1C3JV55"/>
<organism evidence="3 6">
    <name type="scientific">Marinomonas gallaica</name>
    <dbReference type="NCBI Taxonomy" id="1806667"/>
    <lineage>
        <taxon>Bacteria</taxon>
        <taxon>Pseudomonadati</taxon>
        <taxon>Pseudomonadota</taxon>
        <taxon>Gammaproteobacteria</taxon>
        <taxon>Oceanospirillales</taxon>
        <taxon>Oceanospirillaceae</taxon>
        <taxon>Marinomonas</taxon>
    </lineage>
</organism>
<proteinExistence type="predicted"/>
<keyword evidence="5" id="KW-1185">Reference proteome</keyword>
<dbReference type="Pfam" id="PF01757">
    <property type="entry name" value="Acyl_transf_3"/>
    <property type="match status" value="1"/>
</dbReference>
<feature type="transmembrane region" description="Helical" evidence="1">
    <location>
        <begin position="9"/>
        <end position="27"/>
    </location>
</feature>
<name>A0A1C3JV55_9GAMM</name>
<dbReference type="EMBL" id="FLRB01000009">
    <property type="protein sequence ID" value="SBT20852.1"/>
    <property type="molecule type" value="Genomic_DNA"/>
</dbReference>
<evidence type="ECO:0000256" key="1">
    <source>
        <dbReference type="SAM" id="Phobius"/>
    </source>
</evidence>
<dbReference type="GO" id="GO:0016747">
    <property type="term" value="F:acyltransferase activity, transferring groups other than amino-acyl groups"/>
    <property type="evidence" value="ECO:0007669"/>
    <property type="project" value="InterPro"/>
</dbReference>
<feature type="domain" description="Acyltransferase 3" evidence="2">
    <location>
        <begin position="7"/>
        <end position="235"/>
    </location>
</feature>
<feature type="transmembrane region" description="Helical" evidence="1">
    <location>
        <begin position="288"/>
        <end position="306"/>
    </location>
</feature>
<feature type="transmembrane region" description="Helical" evidence="1">
    <location>
        <begin position="39"/>
        <end position="63"/>
    </location>
</feature>
<dbReference type="OrthoDB" id="9767863at2"/>
<keyword evidence="1" id="KW-1133">Transmembrane helix</keyword>
<dbReference type="InterPro" id="IPR002656">
    <property type="entry name" value="Acyl_transf_3_dom"/>
</dbReference>